<feature type="transmembrane region" description="Helical" evidence="1">
    <location>
        <begin position="7"/>
        <end position="28"/>
    </location>
</feature>
<keyword evidence="1" id="KW-1133">Transmembrane helix</keyword>
<keyword evidence="1" id="KW-0472">Membrane</keyword>
<dbReference type="EMBL" id="PFEC01000034">
    <property type="protein sequence ID" value="PJE61935.1"/>
    <property type="molecule type" value="Genomic_DNA"/>
</dbReference>
<feature type="non-terminal residue" evidence="2">
    <location>
        <position position="1"/>
    </location>
</feature>
<evidence type="ECO:0000313" key="2">
    <source>
        <dbReference type="EMBL" id="PJE61935.1"/>
    </source>
</evidence>
<organism evidence="2 3">
    <name type="scientific">Candidatus Roizmanbacteria bacterium CG10_big_fil_rev_8_21_14_0_10_39_12</name>
    <dbReference type="NCBI Taxonomy" id="1974852"/>
    <lineage>
        <taxon>Bacteria</taxon>
        <taxon>Candidatus Roizmaniibacteriota</taxon>
    </lineage>
</organism>
<dbReference type="AlphaFoldDB" id="A0A2M8KPT9"/>
<feature type="transmembrane region" description="Helical" evidence="1">
    <location>
        <begin position="65"/>
        <end position="85"/>
    </location>
</feature>
<gene>
    <name evidence="2" type="ORF">COU87_01830</name>
</gene>
<comment type="caution">
    <text evidence="2">The sequence shown here is derived from an EMBL/GenBank/DDBJ whole genome shotgun (WGS) entry which is preliminary data.</text>
</comment>
<keyword evidence="1" id="KW-0812">Transmembrane</keyword>
<reference evidence="3" key="1">
    <citation type="submission" date="2017-09" db="EMBL/GenBank/DDBJ databases">
        <title>Depth-based differentiation of microbial function through sediment-hosted aquifers and enrichment of novel symbionts in the deep terrestrial subsurface.</title>
        <authorList>
            <person name="Probst A.J."/>
            <person name="Ladd B."/>
            <person name="Jarett J.K."/>
            <person name="Geller-Mcgrath D.E."/>
            <person name="Sieber C.M.K."/>
            <person name="Emerson J.B."/>
            <person name="Anantharaman K."/>
            <person name="Thomas B.C."/>
            <person name="Malmstrom R."/>
            <person name="Stieglmeier M."/>
            <person name="Klingl A."/>
            <person name="Woyke T."/>
            <person name="Ryan C.M."/>
            <person name="Banfield J.F."/>
        </authorList>
    </citation>
    <scope>NUCLEOTIDE SEQUENCE [LARGE SCALE GENOMIC DNA]</scope>
</reference>
<dbReference type="Proteomes" id="UP000230222">
    <property type="component" value="Unassembled WGS sequence"/>
</dbReference>
<accession>A0A2M8KPT9</accession>
<evidence type="ECO:0000313" key="3">
    <source>
        <dbReference type="Proteomes" id="UP000230222"/>
    </source>
</evidence>
<protein>
    <submittedName>
        <fullName evidence="2">Uncharacterized protein</fullName>
    </submittedName>
</protein>
<sequence>SMSKKTYIVIGVLSVVIWYISRIVQAIWEALIVSKFSVSVYSGECSATGYPIPLCINRGDNILPIYHFINISFWFMFIFGIWKLIRKTSKK</sequence>
<name>A0A2M8KPT9_9BACT</name>
<evidence type="ECO:0000256" key="1">
    <source>
        <dbReference type="SAM" id="Phobius"/>
    </source>
</evidence>
<proteinExistence type="predicted"/>